<sequence length="120" mass="13605">MEAFKSLLTKLLILLFTLLFIYPAILFAMLVLGFTDSWKSGTVMLVSALLLRFILKREVAKLPPIRSVKEEQLGSFSGVYNDGESPPQLSDIYYDIAAKLKEQEEIIRIVNQLNEKPGQK</sequence>
<protein>
    <submittedName>
        <fullName evidence="2">Uncharacterized protein</fullName>
    </submittedName>
</protein>
<evidence type="ECO:0000313" key="3">
    <source>
        <dbReference type="Proteomes" id="UP000673394"/>
    </source>
</evidence>
<proteinExistence type="predicted"/>
<accession>A0ABS5CL79</accession>
<keyword evidence="1" id="KW-0812">Transmembrane</keyword>
<feature type="transmembrane region" description="Helical" evidence="1">
    <location>
        <begin position="12"/>
        <end position="32"/>
    </location>
</feature>
<dbReference type="RefSeq" id="WP_210663841.1">
    <property type="nucleotide sequence ID" value="NZ_JAGKSP010000020.1"/>
</dbReference>
<dbReference type="EMBL" id="JAGKSP010000020">
    <property type="protein sequence ID" value="MBP3966580.1"/>
    <property type="molecule type" value="Genomic_DNA"/>
</dbReference>
<reference evidence="2 3" key="1">
    <citation type="submission" date="2021-04" db="EMBL/GenBank/DDBJ databases">
        <title>Paenibacillus sp. DLE-14 whole genome sequence.</title>
        <authorList>
            <person name="Ham Y.J."/>
        </authorList>
    </citation>
    <scope>NUCLEOTIDE SEQUENCE [LARGE SCALE GENOMIC DNA]</scope>
    <source>
        <strain evidence="2 3">DLE-14</strain>
    </source>
</reference>
<dbReference type="Proteomes" id="UP000673394">
    <property type="component" value="Unassembled WGS sequence"/>
</dbReference>
<keyword evidence="1" id="KW-1133">Transmembrane helix</keyword>
<gene>
    <name evidence="2" type="ORF">I8J30_28250</name>
</gene>
<evidence type="ECO:0000256" key="1">
    <source>
        <dbReference type="SAM" id="Phobius"/>
    </source>
</evidence>
<evidence type="ECO:0000313" key="2">
    <source>
        <dbReference type="EMBL" id="MBP3966580.1"/>
    </source>
</evidence>
<keyword evidence="3" id="KW-1185">Reference proteome</keyword>
<organism evidence="2 3">
    <name type="scientific">Paenibacillus lignilyticus</name>
    <dbReference type="NCBI Taxonomy" id="1172615"/>
    <lineage>
        <taxon>Bacteria</taxon>
        <taxon>Bacillati</taxon>
        <taxon>Bacillota</taxon>
        <taxon>Bacilli</taxon>
        <taxon>Bacillales</taxon>
        <taxon>Paenibacillaceae</taxon>
        <taxon>Paenibacillus</taxon>
    </lineage>
</organism>
<keyword evidence="1" id="KW-0472">Membrane</keyword>
<comment type="caution">
    <text evidence="2">The sequence shown here is derived from an EMBL/GenBank/DDBJ whole genome shotgun (WGS) entry which is preliminary data.</text>
</comment>
<name>A0ABS5CL79_9BACL</name>